<accession>W2TQW0</accession>
<keyword evidence="2" id="KW-1185">Reference proteome</keyword>
<proteinExistence type="predicted"/>
<name>W2TQW0_NECAM</name>
<gene>
    <name evidence="1" type="ORF">NECAME_01667</name>
</gene>
<organism evidence="1 2">
    <name type="scientific">Necator americanus</name>
    <name type="common">Human hookworm</name>
    <dbReference type="NCBI Taxonomy" id="51031"/>
    <lineage>
        <taxon>Eukaryota</taxon>
        <taxon>Metazoa</taxon>
        <taxon>Ecdysozoa</taxon>
        <taxon>Nematoda</taxon>
        <taxon>Chromadorea</taxon>
        <taxon>Rhabditida</taxon>
        <taxon>Rhabditina</taxon>
        <taxon>Rhabditomorpha</taxon>
        <taxon>Strongyloidea</taxon>
        <taxon>Ancylostomatidae</taxon>
        <taxon>Bunostominae</taxon>
        <taxon>Necator</taxon>
    </lineage>
</organism>
<sequence>MKVAVLICNHDGPCMSRQCSDPKAQVFRNAHQPIRNVTWGRSDESCFLFKQSFKFLFTL</sequence>
<evidence type="ECO:0000313" key="1">
    <source>
        <dbReference type="EMBL" id="ETN84440.1"/>
    </source>
</evidence>
<dbReference type="AlphaFoldDB" id="W2TQW0"/>
<dbReference type="KEGG" id="nai:NECAME_01667"/>
<dbReference type="Proteomes" id="UP000053676">
    <property type="component" value="Unassembled WGS sequence"/>
</dbReference>
<dbReference type="EMBL" id="KI657952">
    <property type="protein sequence ID" value="ETN84440.1"/>
    <property type="molecule type" value="Genomic_DNA"/>
</dbReference>
<reference evidence="2" key="1">
    <citation type="journal article" date="2014" name="Nat. Genet.">
        <title>Genome of the human hookworm Necator americanus.</title>
        <authorList>
            <person name="Tang Y.T."/>
            <person name="Gao X."/>
            <person name="Rosa B.A."/>
            <person name="Abubucker S."/>
            <person name="Hallsworth-Pepin K."/>
            <person name="Martin J."/>
            <person name="Tyagi R."/>
            <person name="Heizer E."/>
            <person name="Zhang X."/>
            <person name="Bhonagiri-Palsikar V."/>
            <person name="Minx P."/>
            <person name="Warren W.C."/>
            <person name="Wang Q."/>
            <person name="Zhan B."/>
            <person name="Hotez P.J."/>
            <person name="Sternberg P.W."/>
            <person name="Dougall A."/>
            <person name="Gaze S.T."/>
            <person name="Mulvenna J."/>
            <person name="Sotillo J."/>
            <person name="Ranganathan S."/>
            <person name="Rabelo E.M."/>
            <person name="Wilson R.K."/>
            <person name="Felgner P.L."/>
            <person name="Bethony J."/>
            <person name="Hawdon J.M."/>
            <person name="Gasser R.B."/>
            <person name="Loukas A."/>
            <person name="Mitreva M."/>
        </authorList>
    </citation>
    <scope>NUCLEOTIDE SEQUENCE [LARGE SCALE GENOMIC DNA]</scope>
</reference>
<evidence type="ECO:0000313" key="2">
    <source>
        <dbReference type="Proteomes" id="UP000053676"/>
    </source>
</evidence>
<protein>
    <submittedName>
        <fullName evidence="1">Uncharacterized protein</fullName>
    </submittedName>
</protein>